<protein>
    <submittedName>
        <fullName evidence="1">Uncharacterized protein</fullName>
    </submittedName>
</protein>
<dbReference type="Proteomes" id="UP001163336">
    <property type="component" value="Chromosome"/>
</dbReference>
<proteinExistence type="predicted"/>
<sequence>MLPAIVIEKPPRLVRAIKLLSTEATPDEASLLAEELAGITAMVAEKFTNDRTAEGIQRALLLTVGGVSLGLEHLVDSDDDLDALDILIEEGAELVFQQGFRLVKDLSALPEDSLVGEYDLDPIYSQRRLKELFVDLCTADPGESWSGYERYIGQLKQRQGVQAIVRAAQWIRRHHYEGPVNDPDLNAEGVIALAIIFAVEGGGRITARTGQKEFERLVKSVRKNDPDFEAGWAALMAQVPAQHQPIIAERIATYREHCTVLQHIKTKATMKQLFTELENYAGSELDPDLP</sequence>
<dbReference type="EMBL" id="AP026966">
    <property type="protein sequence ID" value="BDT58002.1"/>
    <property type="molecule type" value="Genomic_DNA"/>
</dbReference>
<accession>A0ABM8C475</accession>
<dbReference type="RefSeq" id="WP_281913342.1">
    <property type="nucleotide sequence ID" value="NZ_AP026966.1"/>
</dbReference>
<evidence type="ECO:0000313" key="2">
    <source>
        <dbReference type="Proteomes" id="UP001163336"/>
    </source>
</evidence>
<name>A0ABM8C475_9BURK</name>
<organism evidence="1 2">
    <name type="scientific">Massilia varians</name>
    <dbReference type="NCBI Taxonomy" id="457921"/>
    <lineage>
        <taxon>Bacteria</taxon>
        <taxon>Pseudomonadati</taxon>
        <taxon>Pseudomonadota</taxon>
        <taxon>Betaproteobacteria</taxon>
        <taxon>Burkholderiales</taxon>
        <taxon>Oxalobacteraceae</taxon>
        <taxon>Telluria group</taxon>
        <taxon>Massilia</taxon>
    </lineage>
</organism>
<reference evidence="1" key="1">
    <citation type="submission" date="2022-11" db="EMBL/GenBank/DDBJ databases">
        <title>Isolation and characterization of PLA-degrading bacterium Massilia sp. from Antarctic soil.</title>
        <authorList>
            <person name="Sato K."/>
            <person name="Gomez-Fuentes C."/>
            <person name="Ahmad S.A."/>
            <person name="Zulkharnain A."/>
        </authorList>
    </citation>
    <scope>NUCLEOTIDE SEQUENCE</scope>
    <source>
        <strain evidence="1">N-3</strain>
    </source>
</reference>
<keyword evidence="2" id="KW-1185">Reference proteome</keyword>
<evidence type="ECO:0000313" key="1">
    <source>
        <dbReference type="EMBL" id="BDT58002.1"/>
    </source>
</evidence>
<gene>
    <name evidence="1" type="ORF">MasN3_14960</name>
</gene>